<reference evidence="2" key="2">
    <citation type="submission" date="2025-09" db="UniProtKB">
        <authorList>
            <consortium name="Ensembl"/>
        </authorList>
    </citation>
    <scope>IDENTIFICATION</scope>
</reference>
<reference evidence="2" key="1">
    <citation type="submission" date="2025-08" db="UniProtKB">
        <authorList>
            <consortium name="Ensembl"/>
        </authorList>
    </citation>
    <scope>IDENTIFICATION</scope>
</reference>
<dbReference type="Ensembl" id="ENSNPET00000005394.1">
    <property type="protein sequence ID" value="ENSNPEP00000005262.1"/>
    <property type="gene ID" value="ENSNPEG00000003991.1"/>
</dbReference>
<dbReference type="GO" id="GO:0005737">
    <property type="term" value="C:cytoplasm"/>
    <property type="evidence" value="ECO:0007669"/>
    <property type="project" value="TreeGrafter"/>
</dbReference>
<dbReference type="Proteomes" id="UP000694420">
    <property type="component" value="Unplaced"/>
</dbReference>
<dbReference type="PANTHER" id="PTHR46540">
    <property type="entry name" value="TETRATRICOPEPTIDE REPEAT PROTEIN 12"/>
    <property type="match status" value="1"/>
</dbReference>
<dbReference type="GO" id="GO:0005813">
    <property type="term" value="C:centrosome"/>
    <property type="evidence" value="ECO:0007669"/>
    <property type="project" value="TreeGrafter"/>
</dbReference>
<accession>A0A8C6YYX3</accession>
<proteinExistence type="predicted"/>
<protein>
    <submittedName>
        <fullName evidence="2">Uncharacterized protein</fullName>
    </submittedName>
</protein>
<dbReference type="PANTHER" id="PTHR46540:SF1">
    <property type="entry name" value="TETRATRICOPEPTIDE REPEAT PROTEIN 12"/>
    <property type="match status" value="1"/>
</dbReference>
<dbReference type="InterPro" id="IPR011990">
    <property type="entry name" value="TPR-like_helical_dom_sf"/>
</dbReference>
<evidence type="ECO:0000313" key="3">
    <source>
        <dbReference type="Proteomes" id="UP000694420"/>
    </source>
</evidence>
<dbReference type="GO" id="GO:0007288">
    <property type="term" value="P:sperm axoneme assembly"/>
    <property type="evidence" value="ECO:0007669"/>
    <property type="project" value="TreeGrafter"/>
</dbReference>
<keyword evidence="1" id="KW-0732">Signal</keyword>
<sequence length="134" mass="14915">VLAGPPEFTCVCLVFVPFLADLLEGFKSPDPAVQEKALAETEERLREHEGSPEEGCWTKANRTAVNTGAPVRPNKCDFFFECVCLVALKEKGNDAFRRGDYVAAIQKYTEGLEKLKDKQQLYTNRAQVSTGKQT</sequence>
<feature type="chain" id="PRO_5034813085" evidence="1">
    <location>
        <begin position="26"/>
        <end position="134"/>
    </location>
</feature>
<name>A0A8C6YYX3_NOTPE</name>
<dbReference type="InterPro" id="IPR043195">
    <property type="entry name" value="TTC12"/>
</dbReference>
<evidence type="ECO:0000256" key="1">
    <source>
        <dbReference type="SAM" id="SignalP"/>
    </source>
</evidence>
<dbReference type="Gene3D" id="1.25.40.10">
    <property type="entry name" value="Tetratricopeptide repeat domain"/>
    <property type="match status" value="1"/>
</dbReference>
<dbReference type="AlphaFoldDB" id="A0A8C6YYX3"/>
<keyword evidence="3" id="KW-1185">Reference proteome</keyword>
<organism evidence="2 3">
    <name type="scientific">Nothoprocta perdicaria</name>
    <name type="common">Chilean tinamou</name>
    <name type="synonym">Crypturus perdicarius</name>
    <dbReference type="NCBI Taxonomy" id="30464"/>
    <lineage>
        <taxon>Eukaryota</taxon>
        <taxon>Metazoa</taxon>
        <taxon>Chordata</taxon>
        <taxon>Craniata</taxon>
        <taxon>Vertebrata</taxon>
        <taxon>Euteleostomi</taxon>
        <taxon>Archelosauria</taxon>
        <taxon>Archosauria</taxon>
        <taxon>Dinosauria</taxon>
        <taxon>Saurischia</taxon>
        <taxon>Theropoda</taxon>
        <taxon>Coelurosauria</taxon>
        <taxon>Aves</taxon>
        <taxon>Palaeognathae</taxon>
        <taxon>Tinamiformes</taxon>
        <taxon>Tinamidae</taxon>
        <taxon>Nothoprocta</taxon>
    </lineage>
</organism>
<feature type="signal peptide" evidence="1">
    <location>
        <begin position="1"/>
        <end position="25"/>
    </location>
</feature>
<dbReference type="SUPFAM" id="SSF48452">
    <property type="entry name" value="TPR-like"/>
    <property type="match status" value="1"/>
</dbReference>
<dbReference type="GO" id="GO:0070286">
    <property type="term" value="P:axonemal dynein complex assembly"/>
    <property type="evidence" value="ECO:0007669"/>
    <property type="project" value="TreeGrafter"/>
</dbReference>
<evidence type="ECO:0000313" key="2">
    <source>
        <dbReference type="Ensembl" id="ENSNPEP00000005262.1"/>
    </source>
</evidence>